<evidence type="ECO:0000313" key="3">
    <source>
        <dbReference type="EMBL" id="OLA38087.1"/>
    </source>
</evidence>
<evidence type="ECO:0000256" key="2">
    <source>
        <dbReference type="SAM" id="Phobius"/>
    </source>
</evidence>
<evidence type="ECO:0000256" key="1">
    <source>
        <dbReference type="SAM" id="MobiDB-lite"/>
    </source>
</evidence>
<protein>
    <submittedName>
        <fullName evidence="3">Uncharacterized protein</fullName>
    </submittedName>
</protein>
<evidence type="ECO:0000313" key="4">
    <source>
        <dbReference type="Proteomes" id="UP000186777"/>
    </source>
</evidence>
<feature type="compositionally biased region" description="Basic residues" evidence="1">
    <location>
        <begin position="112"/>
        <end position="129"/>
    </location>
</feature>
<dbReference type="STRING" id="626940.BHW43_04355"/>
<dbReference type="Proteomes" id="UP000186777">
    <property type="component" value="Unassembled WGS sequence"/>
</dbReference>
<organism evidence="3 4">
    <name type="scientific">Phascolarctobacterium succinatutens</name>
    <dbReference type="NCBI Taxonomy" id="626940"/>
    <lineage>
        <taxon>Bacteria</taxon>
        <taxon>Bacillati</taxon>
        <taxon>Bacillota</taxon>
        <taxon>Negativicutes</taxon>
        <taxon>Acidaminococcales</taxon>
        <taxon>Acidaminococcaceae</taxon>
        <taxon>Phascolarctobacterium</taxon>
    </lineage>
</organism>
<name>A0A1Q6R6U3_9FIRM</name>
<gene>
    <name evidence="3" type="ORF">BHW43_04355</name>
</gene>
<keyword evidence="2" id="KW-0812">Transmembrane</keyword>
<dbReference type="AlphaFoldDB" id="A0A1Q6R6U3"/>
<reference evidence="3 4" key="1">
    <citation type="journal article" date="2016" name="Nat. Biotechnol.">
        <title>Measurement of bacterial replication rates in microbial communities.</title>
        <authorList>
            <person name="Brown C.T."/>
            <person name="Olm M.R."/>
            <person name="Thomas B.C."/>
            <person name="Banfield J.F."/>
        </authorList>
    </citation>
    <scope>NUCLEOTIDE SEQUENCE [LARGE SCALE GENOMIC DNA]</scope>
    <source>
        <strain evidence="3">46_33</strain>
    </source>
</reference>
<proteinExistence type="predicted"/>
<feature type="region of interest" description="Disordered" evidence="1">
    <location>
        <begin position="101"/>
        <end position="129"/>
    </location>
</feature>
<accession>A0A1Q6R6U3</accession>
<dbReference type="EMBL" id="MNTG01000025">
    <property type="protein sequence ID" value="OLA38087.1"/>
    <property type="molecule type" value="Genomic_DNA"/>
</dbReference>
<feature type="transmembrane region" description="Helical" evidence="2">
    <location>
        <begin position="66"/>
        <end position="85"/>
    </location>
</feature>
<feature type="transmembrane region" description="Helical" evidence="2">
    <location>
        <begin position="6"/>
        <end position="28"/>
    </location>
</feature>
<sequence>MNFEFFAFLVFMSFVSFAVAFLAYGMVVRFMGKDGFLARMGQIILVPACIVIYDFITMAAPQSYRYVIGSIPLVLIAGIAIYFRFVKGENFAEAKEQSPSELAKLADEPKKFSKKSARIHEKRKNRGRE</sequence>
<feature type="transmembrane region" description="Helical" evidence="2">
    <location>
        <begin position="40"/>
        <end position="60"/>
    </location>
</feature>
<dbReference type="RefSeq" id="WP_303679638.1">
    <property type="nucleotide sequence ID" value="NZ_CAJLOJ010000004.1"/>
</dbReference>
<comment type="caution">
    <text evidence="3">The sequence shown here is derived from an EMBL/GenBank/DDBJ whole genome shotgun (WGS) entry which is preliminary data.</text>
</comment>
<feature type="compositionally biased region" description="Basic and acidic residues" evidence="1">
    <location>
        <begin position="101"/>
        <end position="111"/>
    </location>
</feature>
<keyword evidence="2" id="KW-1133">Transmembrane helix</keyword>
<keyword evidence="2" id="KW-0472">Membrane</keyword>